<evidence type="ECO:0000256" key="1">
    <source>
        <dbReference type="SAM" id="MobiDB-lite"/>
    </source>
</evidence>
<feature type="region of interest" description="Disordered" evidence="1">
    <location>
        <begin position="23"/>
        <end position="43"/>
    </location>
</feature>
<reference evidence="3" key="2">
    <citation type="journal article" date="2021" name="Syst. Appl. Microbiol.">
        <title>Roseomonas hellenica sp. nov., isolated from roots of wild-growing Alkanna tinctoria.</title>
        <authorList>
            <person name="Rat A."/>
            <person name="Naranjo H.D."/>
            <person name="Lebbe L."/>
            <person name="Cnockaert M."/>
            <person name="Krigas N."/>
            <person name="Grigoriadou K."/>
            <person name="Maloupa E."/>
            <person name="Willems A."/>
        </authorList>
    </citation>
    <scope>NUCLEOTIDE SEQUENCE</scope>
    <source>
        <strain evidence="3">LMG 28251</strain>
    </source>
</reference>
<sequence length="43" mass="4213">MRVARGLMLGLMLVAAPAIAQKPGAAPPAIAPGLPTTKPPPLG</sequence>
<dbReference type="Proteomes" id="UP001196068">
    <property type="component" value="Unassembled WGS sequence"/>
</dbReference>
<feature type="non-terminal residue" evidence="3">
    <location>
        <position position="43"/>
    </location>
</feature>
<feature type="signal peptide" evidence="2">
    <location>
        <begin position="1"/>
        <end position="20"/>
    </location>
</feature>
<keyword evidence="4" id="KW-1185">Reference proteome</keyword>
<evidence type="ECO:0000256" key="2">
    <source>
        <dbReference type="SAM" id="SignalP"/>
    </source>
</evidence>
<proteinExistence type="predicted"/>
<feature type="chain" id="PRO_5042175527" evidence="2">
    <location>
        <begin position="21"/>
        <end position="43"/>
    </location>
</feature>
<reference evidence="3" key="1">
    <citation type="submission" date="2020-01" db="EMBL/GenBank/DDBJ databases">
        <authorList>
            <person name="Rat A."/>
        </authorList>
    </citation>
    <scope>NUCLEOTIDE SEQUENCE</scope>
    <source>
        <strain evidence="3">LMG 28251</strain>
    </source>
</reference>
<evidence type="ECO:0000313" key="4">
    <source>
        <dbReference type="Proteomes" id="UP001196068"/>
    </source>
</evidence>
<dbReference type="AlphaFoldDB" id="A0AAF1KL40"/>
<protein>
    <submittedName>
        <fullName evidence="3">Penicillin-insensitive murein endopeptidase</fullName>
    </submittedName>
</protein>
<organism evidence="3 4">
    <name type="scientific">Plastoroseomonas arctica</name>
    <dbReference type="NCBI Taxonomy" id="1509237"/>
    <lineage>
        <taxon>Bacteria</taxon>
        <taxon>Pseudomonadati</taxon>
        <taxon>Pseudomonadota</taxon>
        <taxon>Alphaproteobacteria</taxon>
        <taxon>Acetobacterales</taxon>
        <taxon>Acetobacteraceae</taxon>
        <taxon>Plastoroseomonas</taxon>
    </lineage>
</organism>
<dbReference type="EMBL" id="JAAEDH010000034">
    <property type="protein sequence ID" value="MBR0657405.1"/>
    <property type="molecule type" value="Genomic_DNA"/>
</dbReference>
<name>A0AAF1KL40_9PROT</name>
<comment type="caution">
    <text evidence="3">The sequence shown here is derived from an EMBL/GenBank/DDBJ whole genome shotgun (WGS) entry which is preliminary data.</text>
</comment>
<keyword evidence="2" id="KW-0732">Signal</keyword>
<evidence type="ECO:0000313" key="3">
    <source>
        <dbReference type="EMBL" id="MBR0657405.1"/>
    </source>
</evidence>
<accession>A0AAF1KL40</accession>
<gene>
    <name evidence="3" type="ORF">GXW79_20180</name>
</gene>